<reference evidence="1 2" key="2">
    <citation type="submission" date="2019-09" db="EMBL/GenBank/DDBJ databases">
        <authorList>
            <person name="Jin C."/>
        </authorList>
    </citation>
    <scope>NUCLEOTIDE SEQUENCE [LARGE SCALE GENOMIC DNA]</scope>
    <source>
        <strain evidence="1 2">AN110305</strain>
    </source>
</reference>
<dbReference type="OrthoDB" id="128043at2"/>
<evidence type="ECO:0000313" key="1">
    <source>
        <dbReference type="EMBL" id="KAA2252242.1"/>
    </source>
</evidence>
<protein>
    <submittedName>
        <fullName evidence="1">Uncharacterized protein</fullName>
    </submittedName>
</protein>
<organism evidence="1 2">
    <name type="scientific">Solihabitans fulvus</name>
    <dbReference type="NCBI Taxonomy" id="1892852"/>
    <lineage>
        <taxon>Bacteria</taxon>
        <taxon>Bacillati</taxon>
        <taxon>Actinomycetota</taxon>
        <taxon>Actinomycetes</taxon>
        <taxon>Pseudonocardiales</taxon>
        <taxon>Pseudonocardiaceae</taxon>
        <taxon>Solihabitans</taxon>
    </lineage>
</organism>
<comment type="caution">
    <text evidence="1">The sequence shown here is derived from an EMBL/GenBank/DDBJ whole genome shotgun (WGS) entry which is preliminary data.</text>
</comment>
<dbReference type="EMBL" id="VUOB01000076">
    <property type="protein sequence ID" value="KAA2252242.1"/>
    <property type="molecule type" value="Genomic_DNA"/>
</dbReference>
<gene>
    <name evidence="1" type="ORF">F0L68_36515</name>
</gene>
<reference evidence="1 2" key="1">
    <citation type="submission" date="2019-09" db="EMBL/GenBank/DDBJ databases">
        <title>Goodfellowia gen. nov., a new genus of the Pseudonocardineae related to Actinoalloteichus, containing Goodfellowia coeruleoviolacea gen. nov., comb. nov. gen. nov., comb. nov.</title>
        <authorList>
            <person name="Labeda D."/>
        </authorList>
    </citation>
    <scope>NUCLEOTIDE SEQUENCE [LARGE SCALE GENOMIC DNA]</scope>
    <source>
        <strain evidence="1 2">AN110305</strain>
    </source>
</reference>
<dbReference type="Proteomes" id="UP000323454">
    <property type="component" value="Unassembled WGS sequence"/>
</dbReference>
<keyword evidence="2" id="KW-1185">Reference proteome</keyword>
<evidence type="ECO:0000313" key="2">
    <source>
        <dbReference type="Proteomes" id="UP000323454"/>
    </source>
</evidence>
<accession>A0A5B2WNK2</accession>
<name>A0A5B2WNK2_9PSEU</name>
<dbReference type="RefSeq" id="WP_149854471.1">
    <property type="nucleotide sequence ID" value="NZ_VUOB01000076.1"/>
</dbReference>
<proteinExistence type="predicted"/>
<dbReference type="AlphaFoldDB" id="A0A5B2WNK2"/>
<sequence length="310" mass="32084">MSESVSTAGGGASNRRRRLATTVATVLTVLTGLAACATPVTPRSGHEMPSGMADMPGMADMSMANAPTEPAVADAEPGGTGLFATAGGYSLAAGMTAPDTVTFRINGSDGKAVTRYQPYESRLVVLYVIRSDLSGYRLLDPAMREDGTWAARLPALSAGSYRAFVTFAAPDSSQGTPLRHTLSRPFTVEGQAEDAPLPSAATTTTVDGFAVGWTGQPRAGVSSPVGVSIARGGKKVDNVDRFLDGYAHLTAFRVGDLALTRAFSTGKDSAGLLTANAMFPGSGTWRLFAQFQVDGQQHTAAFTVVVPAGR</sequence>